<reference evidence="4 5" key="2">
    <citation type="submission" date="2018-12" db="EMBL/GenBank/DDBJ databases">
        <title>The genome sequences of strain 502.</title>
        <authorList>
            <person name="Gao J."/>
            <person name="Sun J."/>
        </authorList>
    </citation>
    <scope>NUCLEOTIDE SEQUENCE [LARGE SCALE GENOMIC DNA]</scope>
    <source>
        <strain evidence="4 5">502</strain>
    </source>
</reference>
<evidence type="ECO:0000313" key="4">
    <source>
        <dbReference type="EMBL" id="RSZ23753.1"/>
    </source>
</evidence>
<dbReference type="AlphaFoldDB" id="A0A3P3DY26"/>
<dbReference type="EMBL" id="RQXU01000064">
    <property type="protein sequence ID" value="RRH79153.1"/>
    <property type="molecule type" value="Genomic_DNA"/>
</dbReference>
<dbReference type="InterPro" id="IPR005064">
    <property type="entry name" value="BUG"/>
</dbReference>
<evidence type="ECO:0000313" key="3">
    <source>
        <dbReference type="EMBL" id="RRH79153.1"/>
    </source>
</evidence>
<dbReference type="PANTHER" id="PTHR42928">
    <property type="entry name" value="TRICARBOXYLATE-BINDING PROTEIN"/>
    <property type="match status" value="1"/>
</dbReference>
<feature type="chain" id="PRO_5018173010" evidence="2">
    <location>
        <begin position="19"/>
        <end position="320"/>
    </location>
</feature>
<keyword evidence="5" id="KW-1185">Reference proteome</keyword>
<dbReference type="RefSeq" id="WP_124962311.1">
    <property type="nucleotide sequence ID" value="NZ_RQXU01000064.1"/>
</dbReference>
<dbReference type="Proteomes" id="UP000271137">
    <property type="component" value="Unassembled WGS sequence"/>
</dbReference>
<sequence>MKKLLIALACSVSVAAFAQGTNWPEKPVTIVVPFPAGGSTDMVARAMALQMQTKLGQTFLVDNKPGATGTIGAGFVKRAAPDGYTLLVSSLGAFVVTPHLQKTVPYDATKDFDYISVPVQAPNVLVASPGQKARTVAEVIAELKASPGKVSFASSGNGSSDHLSAEVFWQQTQTEGLHIPYKGGAPAINDLLGNQVNFSFQNVNAVLQHIKAGKLHAIAVTGDKRSPVLPNVPTLAEAGVKGAEVYSWQGLAAPKGLPPAVKDKLAEAAVAAINDPEVKKRMVEQGLEIVASTPAEFTAFQAREWARWKTLIDTRKITAD</sequence>
<keyword evidence="2" id="KW-0732">Signal</keyword>
<comment type="similarity">
    <text evidence="1">Belongs to the UPF0065 (bug) family.</text>
</comment>
<evidence type="ECO:0000313" key="6">
    <source>
        <dbReference type="Proteomes" id="UP000271590"/>
    </source>
</evidence>
<dbReference type="PIRSF" id="PIRSF017082">
    <property type="entry name" value="YflP"/>
    <property type="match status" value="1"/>
</dbReference>
<evidence type="ECO:0000256" key="1">
    <source>
        <dbReference type="ARBA" id="ARBA00006987"/>
    </source>
</evidence>
<gene>
    <name evidence="3" type="ORF">EH244_32075</name>
    <name evidence="4" type="ORF">EJO66_32460</name>
</gene>
<protein>
    <submittedName>
        <fullName evidence="3">Tripartite tricarboxylate transporter substrate binding protein</fullName>
    </submittedName>
</protein>
<organism evidence="3 6">
    <name type="scientific">Variovorax beijingensis</name>
    <dbReference type="NCBI Taxonomy" id="2496117"/>
    <lineage>
        <taxon>Bacteria</taxon>
        <taxon>Pseudomonadati</taxon>
        <taxon>Pseudomonadota</taxon>
        <taxon>Betaproteobacteria</taxon>
        <taxon>Burkholderiales</taxon>
        <taxon>Comamonadaceae</taxon>
        <taxon>Variovorax</taxon>
    </lineage>
</organism>
<accession>A0A3P3DY26</accession>
<dbReference type="SUPFAM" id="SSF53850">
    <property type="entry name" value="Periplasmic binding protein-like II"/>
    <property type="match status" value="1"/>
</dbReference>
<comment type="caution">
    <text evidence="3">The sequence shown here is derived from an EMBL/GenBank/DDBJ whole genome shotgun (WGS) entry which is preliminary data.</text>
</comment>
<dbReference type="EMBL" id="RXFQ01000075">
    <property type="protein sequence ID" value="RSZ23753.1"/>
    <property type="molecule type" value="Genomic_DNA"/>
</dbReference>
<reference evidence="3 6" key="1">
    <citation type="submission" date="2018-11" db="EMBL/GenBank/DDBJ databases">
        <title>The genome of Variovorax sp T529.</title>
        <authorList>
            <person name="Gao J."/>
        </authorList>
    </citation>
    <scope>NUCLEOTIDE SEQUENCE [LARGE SCALE GENOMIC DNA]</scope>
    <source>
        <strain evidence="3 6">T529</strain>
    </source>
</reference>
<feature type="signal peptide" evidence="2">
    <location>
        <begin position="1"/>
        <end position="18"/>
    </location>
</feature>
<dbReference type="Pfam" id="PF03401">
    <property type="entry name" value="TctC"/>
    <property type="match status" value="1"/>
</dbReference>
<dbReference type="Gene3D" id="3.40.190.150">
    <property type="entry name" value="Bordetella uptake gene, domain 1"/>
    <property type="match status" value="1"/>
</dbReference>
<evidence type="ECO:0000256" key="2">
    <source>
        <dbReference type="SAM" id="SignalP"/>
    </source>
</evidence>
<evidence type="ECO:0000313" key="5">
    <source>
        <dbReference type="Proteomes" id="UP000271137"/>
    </source>
</evidence>
<dbReference type="PANTHER" id="PTHR42928:SF5">
    <property type="entry name" value="BLR1237 PROTEIN"/>
    <property type="match status" value="1"/>
</dbReference>
<dbReference type="InterPro" id="IPR042100">
    <property type="entry name" value="Bug_dom1"/>
</dbReference>
<dbReference type="CDD" id="cd07012">
    <property type="entry name" value="PBP2_Bug_TTT"/>
    <property type="match status" value="1"/>
</dbReference>
<dbReference type="Gene3D" id="3.40.190.10">
    <property type="entry name" value="Periplasmic binding protein-like II"/>
    <property type="match status" value="1"/>
</dbReference>
<name>A0A3P3DY26_9BURK</name>
<proteinExistence type="inferred from homology"/>
<dbReference type="Proteomes" id="UP000271590">
    <property type="component" value="Unassembled WGS sequence"/>
</dbReference>